<sequence length="185" mass="20363">MSASIDPGGQEAHGDKRGCSELSEDEWYHSNAKRRRTWAEPGAYDRRRLEIRPPRKLEHVDYTVGWICALPIELAASQAMLDCTHESLPTKENDDNTYTLGNIGKHNIVMACLPLGQYGTNNAAIVASNMHRSFPFIRIRLMVGIGGGVPSKADIRLGDIVVGNKVIQYDMGKILSGGGFNEPAR</sequence>
<keyword evidence="4" id="KW-1185">Reference proteome</keyword>
<dbReference type="EMBL" id="BPPX01000028">
    <property type="protein sequence ID" value="GJC87698.1"/>
    <property type="molecule type" value="Genomic_DNA"/>
</dbReference>
<name>A0AA37GX48_9PEZI</name>
<dbReference type="Gene3D" id="3.40.50.1580">
    <property type="entry name" value="Nucleoside phosphorylase domain"/>
    <property type="match status" value="1"/>
</dbReference>
<evidence type="ECO:0000256" key="1">
    <source>
        <dbReference type="SAM" id="MobiDB-lite"/>
    </source>
</evidence>
<proteinExistence type="predicted"/>
<accession>A0AA37GX48</accession>
<dbReference type="Pfam" id="PF01048">
    <property type="entry name" value="PNP_UDP_1"/>
    <property type="match status" value="1"/>
</dbReference>
<dbReference type="InterPro" id="IPR035994">
    <property type="entry name" value="Nucleoside_phosphorylase_sf"/>
</dbReference>
<dbReference type="GO" id="GO:0009116">
    <property type="term" value="P:nucleoside metabolic process"/>
    <property type="evidence" value="ECO:0007669"/>
    <property type="project" value="InterPro"/>
</dbReference>
<protein>
    <recommendedName>
        <fullName evidence="2">Nucleoside phosphorylase domain-containing protein</fullName>
    </recommendedName>
</protein>
<dbReference type="SUPFAM" id="SSF53167">
    <property type="entry name" value="Purine and uridine phosphorylases"/>
    <property type="match status" value="1"/>
</dbReference>
<dbReference type="InterPro" id="IPR053137">
    <property type="entry name" value="NLR-like"/>
</dbReference>
<dbReference type="AlphaFoldDB" id="A0AA37GX48"/>
<gene>
    <name evidence="3" type="ORF">ColLi_10536</name>
</gene>
<evidence type="ECO:0000259" key="2">
    <source>
        <dbReference type="Pfam" id="PF01048"/>
    </source>
</evidence>
<reference evidence="3 4" key="1">
    <citation type="submission" date="2021-07" db="EMBL/GenBank/DDBJ databases">
        <title>Genome data of Colletotrichum spaethianum.</title>
        <authorList>
            <person name="Utami Y.D."/>
            <person name="Hiruma K."/>
        </authorList>
    </citation>
    <scope>NUCLEOTIDE SEQUENCE [LARGE SCALE GENOMIC DNA]</scope>
    <source>
        <strain evidence="3 4">MAFF 242679</strain>
    </source>
</reference>
<organism evidence="3 4">
    <name type="scientific">Colletotrichum liriopes</name>
    <dbReference type="NCBI Taxonomy" id="708192"/>
    <lineage>
        <taxon>Eukaryota</taxon>
        <taxon>Fungi</taxon>
        <taxon>Dikarya</taxon>
        <taxon>Ascomycota</taxon>
        <taxon>Pezizomycotina</taxon>
        <taxon>Sordariomycetes</taxon>
        <taxon>Hypocreomycetidae</taxon>
        <taxon>Glomerellales</taxon>
        <taxon>Glomerellaceae</taxon>
        <taxon>Colletotrichum</taxon>
        <taxon>Colletotrichum spaethianum species complex</taxon>
    </lineage>
</organism>
<dbReference type="GO" id="GO:0003824">
    <property type="term" value="F:catalytic activity"/>
    <property type="evidence" value="ECO:0007669"/>
    <property type="project" value="InterPro"/>
</dbReference>
<feature type="region of interest" description="Disordered" evidence="1">
    <location>
        <begin position="1"/>
        <end position="20"/>
    </location>
</feature>
<comment type="caution">
    <text evidence="3">The sequence shown here is derived from an EMBL/GenBank/DDBJ whole genome shotgun (WGS) entry which is preliminary data.</text>
</comment>
<evidence type="ECO:0000313" key="3">
    <source>
        <dbReference type="EMBL" id="GJC87698.1"/>
    </source>
</evidence>
<feature type="domain" description="Nucleoside phosphorylase" evidence="2">
    <location>
        <begin position="64"/>
        <end position="173"/>
    </location>
</feature>
<dbReference type="PANTHER" id="PTHR46082">
    <property type="entry name" value="ATP/GTP-BINDING PROTEIN-RELATED"/>
    <property type="match status" value="1"/>
</dbReference>
<evidence type="ECO:0000313" key="4">
    <source>
        <dbReference type="Proteomes" id="UP001055172"/>
    </source>
</evidence>
<dbReference type="PANTHER" id="PTHR46082:SF11">
    <property type="entry name" value="AAA+ ATPASE DOMAIN-CONTAINING PROTEIN-RELATED"/>
    <property type="match status" value="1"/>
</dbReference>
<dbReference type="InterPro" id="IPR000845">
    <property type="entry name" value="Nucleoside_phosphorylase_d"/>
</dbReference>
<dbReference type="Proteomes" id="UP001055172">
    <property type="component" value="Unassembled WGS sequence"/>
</dbReference>